<feature type="compositionally biased region" description="Low complexity" evidence="1">
    <location>
        <begin position="10"/>
        <end position="25"/>
    </location>
</feature>
<dbReference type="Proteomes" id="UP000030754">
    <property type="component" value="Unassembled WGS sequence"/>
</dbReference>
<proteinExistence type="predicted"/>
<dbReference type="EMBL" id="HG722903">
    <property type="protein sequence ID" value="CDJ64086.1"/>
    <property type="molecule type" value="Genomic_DNA"/>
</dbReference>
<dbReference type="AlphaFoldDB" id="U6MJ95"/>
<dbReference type="VEuPathDB" id="ToxoDB:ENH_00060480"/>
<feature type="compositionally biased region" description="Low complexity" evidence="1">
    <location>
        <begin position="209"/>
        <end position="233"/>
    </location>
</feature>
<keyword evidence="3" id="KW-1185">Reference proteome</keyword>
<accession>U6MJ95</accession>
<dbReference type="GeneID" id="25476188"/>
<sequence>MSSSKRPRQKQQPLQDQRQQQLQQQHTKCTRLRDARSGLFERSGDLPTRPVAATATASGNCPSAPVKQSLPPSVDVRSPAFSRVSQRHRAHSQDAAKCGPLNEDRPETKSTPRNNLRRRPHQQQRQARALDSTFVAPKGSRVLRVRVLPRGAAHEGPLGLLSRPKDGSKTRVQGTTEALQGHIETQDAHEPCNFSMPVAAPPEASAGVAPAKEATAISAAKAETGVVSEAPWASSPPSPLISEDAEIAPNEAKAAPKAAAEAAATQATTQPQLEEGETLADGLLGVCGEPLSDPPPSPPAAAAASQSATAAQGEDVASSSSSTCRNVSQCLSSLQDLHTGLTPRPSQQQGEGPPTSHLLGAIQGSHWGAAPVSAAVAQKRLLEQVSQVLRSNASLAAATMAVLPRSRRFAAAAAAAAAGATPQKTKGPMGARKAPEGIKNDGRNSASKAKKTPSRGSSLKRGLSVSTPNKKGRSEGSSSPRSCSNSVRSSCRVREKAAAAEAIAAEAAAAAIRSAEASKQKQRRLQQQQQQAHYANLECLLQDLRREETRDWWCDEDQPELAAIPSEEAEPMSCPLLSPL</sequence>
<feature type="region of interest" description="Disordered" evidence="1">
    <location>
        <begin position="193"/>
        <end position="322"/>
    </location>
</feature>
<feature type="region of interest" description="Disordered" evidence="1">
    <location>
        <begin position="156"/>
        <end position="176"/>
    </location>
</feature>
<protein>
    <submittedName>
        <fullName evidence="2">Uncharacterized protein</fullName>
    </submittedName>
</protein>
<feature type="compositionally biased region" description="Low complexity" evidence="1">
    <location>
        <begin position="475"/>
        <end position="489"/>
    </location>
</feature>
<evidence type="ECO:0000256" key="1">
    <source>
        <dbReference type="SAM" id="MobiDB-lite"/>
    </source>
</evidence>
<evidence type="ECO:0000313" key="2">
    <source>
        <dbReference type="EMBL" id="CDJ64086.1"/>
    </source>
</evidence>
<feature type="compositionally biased region" description="Basic and acidic residues" evidence="1">
    <location>
        <begin position="433"/>
        <end position="442"/>
    </location>
</feature>
<dbReference type="RefSeq" id="XP_013432553.1">
    <property type="nucleotide sequence ID" value="XM_013577099.1"/>
</dbReference>
<reference evidence="2" key="1">
    <citation type="submission" date="2013-10" db="EMBL/GenBank/DDBJ databases">
        <title>Genomic analysis of the causative agents of coccidiosis in chickens.</title>
        <authorList>
            <person name="Reid A.J."/>
            <person name="Blake D."/>
            <person name="Billington K."/>
            <person name="Browne H."/>
            <person name="Dunn M."/>
            <person name="Hung S."/>
            <person name="Kawahara F."/>
            <person name="Miranda-Saavedra D."/>
            <person name="Mourier T."/>
            <person name="Nagra H."/>
            <person name="Otto T.D."/>
            <person name="Rawlings N."/>
            <person name="Sanchez A."/>
            <person name="Sanders M."/>
            <person name="Subramaniam C."/>
            <person name="Tay Y."/>
            <person name="Dear P."/>
            <person name="Doerig C."/>
            <person name="Gruber A."/>
            <person name="Parkinson J."/>
            <person name="Shirley M."/>
            <person name="Wan K.L."/>
            <person name="Berriman M."/>
            <person name="Tomley F."/>
            <person name="Pain A."/>
        </authorList>
    </citation>
    <scope>NUCLEOTIDE SEQUENCE [LARGE SCALE GENOMIC DNA]</scope>
    <source>
        <strain evidence="2">Houghton</strain>
    </source>
</reference>
<feature type="compositionally biased region" description="Low complexity" evidence="1">
    <location>
        <begin position="300"/>
        <end position="311"/>
    </location>
</feature>
<feature type="compositionally biased region" description="Low complexity" evidence="1">
    <location>
        <begin position="247"/>
        <end position="272"/>
    </location>
</feature>
<gene>
    <name evidence="2" type="ORF">ENH_00060480</name>
</gene>
<name>U6MJ95_9EIME</name>
<feature type="region of interest" description="Disordered" evidence="1">
    <location>
        <begin position="417"/>
        <end position="489"/>
    </location>
</feature>
<feature type="region of interest" description="Disordered" evidence="1">
    <location>
        <begin position="1"/>
        <end position="131"/>
    </location>
</feature>
<dbReference type="OrthoDB" id="10415457at2759"/>
<reference evidence="2" key="2">
    <citation type="submission" date="2013-10" db="EMBL/GenBank/DDBJ databases">
        <authorList>
            <person name="Aslett M."/>
        </authorList>
    </citation>
    <scope>NUCLEOTIDE SEQUENCE [LARGE SCALE GENOMIC DNA]</scope>
    <source>
        <strain evidence="2">Houghton</strain>
    </source>
</reference>
<evidence type="ECO:0000313" key="3">
    <source>
        <dbReference type="Proteomes" id="UP000030754"/>
    </source>
</evidence>
<feature type="region of interest" description="Disordered" evidence="1">
    <location>
        <begin position="335"/>
        <end position="363"/>
    </location>
</feature>
<organism evidence="2 3">
    <name type="scientific">Eimeria necatrix</name>
    <dbReference type="NCBI Taxonomy" id="51315"/>
    <lineage>
        <taxon>Eukaryota</taxon>
        <taxon>Sar</taxon>
        <taxon>Alveolata</taxon>
        <taxon>Apicomplexa</taxon>
        <taxon>Conoidasida</taxon>
        <taxon>Coccidia</taxon>
        <taxon>Eucoccidiorida</taxon>
        <taxon>Eimeriorina</taxon>
        <taxon>Eimeriidae</taxon>
        <taxon>Eimeria</taxon>
    </lineage>
</organism>